<organism evidence="3 4">
    <name type="scientific">Helicobacter winghamensis</name>
    <dbReference type="NCBI Taxonomy" id="157268"/>
    <lineage>
        <taxon>Bacteria</taxon>
        <taxon>Pseudomonadati</taxon>
        <taxon>Campylobacterota</taxon>
        <taxon>Epsilonproteobacteria</taxon>
        <taxon>Campylobacterales</taxon>
        <taxon>Helicobacteraceae</taxon>
        <taxon>Helicobacter</taxon>
    </lineage>
</organism>
<evidence type="ECO:0000259" key="2">
    <source>
        <dbReference type="PROSITE" id="PS50878"/>
    </source>
</evidence>
<evidence type="ECO:0000313" key="3">
    <source>
        <dbReference type="EMBL" id="PKT81719.1"/>
    </source>
</evidence>
<dbReference type="Proteomes" id="UP000233350">
    <property type="component" value="Unassembled WGS sequence"/>
</dbReference>
<name>A0A2N3PK09_9HELI</name>
<dbReference type="CDD" id="cd01646">
    <property type="entry name" value="RT_Bac_retron_I"/>
    <property type="match status" value="1"/>
</dbReference>
<sequence>MAKNILDLEYNEARDFFLQEKSYCSFSLPPYIKFGGLFNAINNEFEINNYTLEDILKGEPRKYDSVNYKLFTNKNGKYDWRPFELIHPVLYACLVREMTTKDNWEFIKTRFQECAKDSFIECCSIPVVSETKHSNQAEQISQWWNLVEQNSIKYSIEFDYLLHTDIANFYPSIYTHSIAWALHTKDMAKKGRNDRLLLGNKIDRTIMNMSYGQTNGIPQGSVLMDFIAEIILAYVDELLVKEIGCSNDFKIIRYRDDYRIFTNNPKDAETILKKLSKILTGLGLKLNVHKTCVSQNIVQGSIKQDKMDWLFLETILKGQGTLQKQLLVLHQFTLKYENSGVILKYLERLLQDLNHKIAEENNGDKQTDIYFFKMNLNKENKEALIAILVDMVTINPKTYQFIMVILGILFGQINDDNFINKTIQRLNNIHNNSYMQIWLQRAIIKQEINDIYKEFDDLICKNVYNISKGIDIGKLLWNNDWLKCQNLIDIFTKYPIIKKEDIDNLSLYTQSNEINLFDYEIKDMIQIDEQ</sequence>
<dbReference type="Pfam" id="PF00078">
    <property type="entry name" value="RVT_1"/>
    <property type="match status" value="1"/>
</dbReference>
<dbReference type="STRING" id="556267.HWAG_01144"/>
<protein>
    <recommendedName>
        <fullName evidence="2">Reverse transcriptase domain-containing protein</fullName>
    </recommendedName>
</protein>
<dbReference type="OrthoDB" id="9780724at2"/>
<dbReference type="SUPFAM" id="SSF56672">
    <property type="entry name" value="DNA/RNA polymerases"/>
    <property type="match status" value="1"/>
</dbReference>
<dbReference type="AlphaFoldDB" id="A0A2N3PK09"/>
<dbReference type="RefSeq" id="WP_006802840.1">
    <property type="nucleotide sequence ID" value="NZ_CABKOI010000020.1"/>
</dbReference>
<proteinExistence type="inferred from homology"/>
<dbReference type="InterPro" id="IPR043502">
    <property type="entry name" value="DNA/RNA_pol_sf"/>
</dbReference>
<dbReference type="EMBL" id="MBPK01000015">
    <property type="protein sequence ID" value="PKT81719.1"/>
    <property type="molecule type" value="Genomic_DNA"/>
</dbReference>
<keyword evidence="4" id="KW-1185">Reference proteome</keyword>
<comment type="caution">
    <text evidence="3">The sequence shown here is derived from an EMBL/GenBank/DDBJ whole genome shotgun (WGS) entry which is preliminary data.</text>
</comment>
<dbReference type="GeneID" id="97290403"/>
<dbReference type="PROSITE" id="PS50878">
    <property type="entry name" value="RT_POL"/>
    <property type="match status" value="1"/>
</dbReference>
<evidence type="ECO:0000256" key="1">
    <source>
        <dbReference type="ARBA" id="ARBA00034120"/>
    </source>
</evidence>
<dbReference type="InterPro" id="IPR051083">
    <property type="entry name" value="GrpII_Intron_Splice-Mob/Def"/>
</dbReference>
<evidence type="ECO:0000313" key="4">
    <source>
        <dbReference type="Proteomes" id="UP000233350"/>
    </source>
</evidence>
<comment type="similarity">
    <text evidence="1">Belongs to the bacterial reverse transcriptase family.</text>
</comment>
<dbReference type="PANTHER" id="PTHR34047:SF8">
    <property type="entry name" value="PROTEIN YKFC"/>
    <property type="match status" value="1"/>
</dbReference>
<dbReference type="PANTHER" id="PTHR34047">
    <property type="entry name" value="NUCLEAR INTRON MATURASE 1, MITOCHONDRIAL-RELATED"/>
    <property type="match status" value="1"/>
</dbReference>
<dbReference type="InterPro" id="IPR000477">
    <property type="entry name" value="RT_dom"/>
</dbReference>
<gene>
    <name evidence="3" type="ORF">BCM31_00985</name>
</gene>
<accession>A0A2N3PK09</accession>
<reference evidence="3 4" key="1">
    <citation type="submission" date="2016-07" db="EMBL/GenBank/DDBJ databases">
        <title>Detection of Helicobacter winghamensis from caecal content of red fox (Vulpes vulpes).</title>
        <authorList>
            <person name="Zanoni R.G."/>
            <person name="Florio D."/>
            <person name="Caffara M."/>
            <person name="Renzi M."/>
            <person name="Parisi A."/>
            <person name="Pasquali F."/>
            <person name="Manfreda G."/>
        </authorList>
    </citation>
    <scope>NUCLEOTIDE SEQUENCE [LARGE SCALE GENOMIC DNA]</scope>
    <source>
        <strain evidence="3 4">295_13</strain>
    </source>
</reference>
<feature type="domain" description="Reverse transcriptase" evidence="2">
    <location>
        <begin position="1"/>
        <end position="314"/>
    </location>
</feature>